<feature type="transmembrane region" description="Helical" evidence="8">
    <location>
        <begin position="17"/>
        <end position="37"/>
    </location>
</feature>
<evidence type="ECO:0000256" key="4">
    <source>
        <dbReference type="ARBA" id="ARBA00022692"/>
    </source>
</evidence>
<keyword evidence="6 8" id="KW-0472">Membrane</keyword>
<proteinExistence type="inferred from homology"/>
<keyword evidence="5 8" id="KW-1133">Transmembrane helix</keyword>
<organism evidence="9 10">
    <name type="scientific">Kingdonia uniflora</name>
    <dbReference type="NCBI Taxonomy" id="39325"/>
    <lineage>
        <taxon>Eukaryota</taxon>
        <taxon>Viridiplantae</taxon>
        <taxon>Streptophyta</taxon>
        <taxon>Embryophyta</taxon>
        <taxon>Tracheophyta</taxon>
        <taxon>Spermatophyta</taxon>
        <taxon>Magnoliopsida</taxon>
        <taxon>Ranunculales</taxon>
        <taxon>Circaeasteraceae</taxon>
        <taxon>Kingdonia</taxon>
    </lineage>
</organism>
<sequence length="69" mass="7214">MPAIIACSISILSDAGLGMAILSLGMFMVLQLCIITSGNKLVDFTIYHGFLRFLVGLAVIALTSIALGL</sequence>
<dbReference type="InterPro" id="IPR051107">
    <property type="entry name" value="Auxin_Efflux_Carrier"/>
</dbReference>
<dbReference type="AlphaFoldDB" id="A0A7J7L375"/>
<protein>
    <submittedName>
        <fullName evidence="9">Uncharacterized protein</fullName>
    </submittedName>
</protein>
<dbReference type="OrthoDB" id="1868374at2759"/>
<reference evidence="9 10" key="1">
    <citation type="journal article" date="2020" name="IScience">
        <title>Genome Sequencing of the Endangered Kingdonia uniflora (Circaeasteraceae, Ranunculales) Reveals Potential Mechanisms of Evolutionary Specialization.</title>
        <authorList>
            <person name="Sun Y."/>
            <person name="Deng T."/>
            <person name="Zhang A."/>
            <person name="Moore M.J."/>
            <person name="Landis J.B."/>
            <person name="Lin N."/>
            <person name="Zhang H."/>
            <person name="Zhang X."/>
            <person name="Huang J."/>
            <person name="Zhang X."/>
            <person name="Sun H."/>
            <person name="Wang H."/>
        </authorList>
    </citation>
    <scope>NUCLEOTIDE SEQUENCE [LARGE SCALE GENOMIC DNA]</scope>
    <source>
        <strain evidence="9">TB1705</strain>
        <tissue evidence="9">Leaf</tissue>
    </source>
</reference>
<feature type="transmembrane region" description="Helical" evidence="8">
    <location>
        <begin position="49"/>
        <end position="67"/>
    </location>
</feature>
<dbReference type="PANTHER" id="PTHR31752">
    <property type="entry name" value="AUXIN EFFLUX CARRIER COMPONENT 1B-RELATED"/>
    <property type="match status" value="1"/>
</dbReference>
<comment type="similarity">
    <text evidence="2">Belongs to the auxin efflux carrier (TC 2.A.69.1) family.</text>
</comment>
<accession>A0A7J7L375</accession>
<keyword evidence="10" id="KW-1185">Reference proteome</keyword>
<evidence type="ECO:0000256" key="5">
    <source>
        <dbReference type="ARBA" id="ARBA00022989"/>
    </source>
</evidence>
<keyword evidence="7" id="KW-0927">Auxin signaling pathway</keyword>
<dbReference type="GO" id="GO:0009926">
    <property type="term" value="P:auxin polar transport"/>
    <property type="evidence" value="ECO:0007669"/>
    <property type="project" value="TreeGrafter"/>
</dbReference>
<evidence type="ECO:0000313" key="10">
    <source>
        <dbReference type="Proteomes" id="UP000541444"/>
    </source>
</evidence>
<keyword evidence="3" id="KW-0813">Transport</keyword>
<dbReference type="Pfam" id="PF03547">
    <property type="entry name" value="Mem_trans"/>
    <property type="match status" value="1"/>
</dbReference>
<name>A0A7J7L375_9MAGN</name>
<evidence type="ECO:0000256" key="2">
    <source>
        <dbReference type="ARBA" id="ARBA00009177"/>
    </source>
</evidence>
<gene>
    <name evidence="9" type="ORF">GIB67_030850</name>
</gene>
<comment type="subcellular location">
    <subcellularLocation>
        <location evidence="1">Membrane</location>
        <topology evidence="1">Multi-pass membrane protein</topology>
    </subcellularLocation>
</comment>
<evidence type="ECO:0000256" key="8">
    <source>
        <dbReference type="SAM" id="Phobius"/>
    </source>
</evidence>
<comment type="caution">
    <text evidence="9">The sequence shown here is derived from an EMBL/GenBank/DDBJ whole genome shotgun (WGS) entry which is preliminary data.</text>
</comment>
<evidence type="ECO:0000256" key="6">
    <source>
        <dbReference type="ARBA" id="ARBA00023136"/>
    </source>
</evidence>
<evidence type="ECO:0000256" key="7">
    <source>
        <dbReference type="ARBA" id="ARBA00023294"/>
    </source>
</evidence>
<dbReference type="GO" id="GO:0009734">
    <property type="term" value="P:auxin-activated signaling pathway"/>
    <property type="evidence" value="ECO:0007669"/>
    <property type="project" value="UniProtKB-KW"/>
</dbReference>
<keyword evidence="4 8" id="KW-0812">Transmembrane</keyword>
<dbReference type="PANTHER" id="PTHR31752:SF66">
    <property type="entry name" value="AUXIN EFFLUX CARRIER COMPONENT 1B-RELATED"/>
    <property type="match status" value="1"/>
</dbReference>
<dbReference type="EMBL" id="JACGCM010002660">
    <property type="protein sequence ID" value="KAF6137086.1"/>
    <property type="molecule type" value="Genomic_DNA"/>
</dbReference>
<dbReference type="InterPro" id="IPR004776">
    <property type="entry name" value="Mem_transp_PIN-like"/>
</dbReference>
<dbReference type="GO" id="GO:0010329">
    <property type="term" value="F:auxin efflux transmembrane transporter activity"/>
    <property type="evidence" value="ECO:0007669"/>
    <property type="project" value="TreeGrafter"/>
</dbReference>
<dbReference type="Proteomes" id="UP000541444">
    <property type="component" value="Unassembled WGS sequence"/>
</dbReference>
<dbReference type="GO" id="GO:0005783">
    <property type="term" value="C:endoplasmic reticulum"/>
    <property type="evidence" value="ECO:0007669"/>
    <property type="project" value="TreeGrafter"/>
</dbReference>
<evidence type="ECO:0000256" key="3">
    <source>
        <dbReference type="ARBA" id="ARBA00022448"/>
    </source>
</evidence>
<evidence type="ECO:0000313" key="9">
    <source>
        <dbReference type="EMBL" id="KAF6137086.1"/>
    </source>
</evidence>
<evidence type="ECO:0000256" key="1">
    <source>
        <dbReference type="ARBA" id="ARBA00004141"/>
    </source>
</evidence>
<dbReference type="GO" id="GO:0005886">
    <property type="term" value="C:plasma membrane"/>
    <property type="evidence" value="ECO:0007669"/>
    <property type="project" value="TreeGrafter"/>
</dbReference>